<organism evidence="8 9">
    <name type="scientific">Trichobilharzia regenti</name>
    <name type="common">Nasal bird schistosome</name>
    <dbReference type="NCBI Taxonomy" id="157069"/>
    <lineage>
        <taxon>Eukaryota</taxon>
        <taxon>Metazoa</taxon>
        <taxon>Spiralia</taxon>
        <taxon>Lophotrochozoa</taxon>
        <taxon>Platyhelminthes</taxon>
        <taxon>Trematoda</taxon>
        <taxon>Digenea</taxon>
        <taxon>Strigeidida</taxon>
        <taxon>Schistosomatoidea</taxon>
        <taxon>Schistosomatidae</taxon>
        <taxon>Trichobilharzia</taxon>
    </lineage>
</organism>
<dbReference type="InterPro" id="IPR017452">
    <property type="entry name" value="GPCR_Rhodpsn_7TM"/>
</dbReference>
<evidence type="ECO:0000256" key="6">
    <source>
        <dbReference type="SAM" id="Phobius"/>
    </source>
</evidence>
<feature type="compositionally biased region" description="Polar residues" evidence="5">
    <location>
        <begin position="592"/>
        <end position="610"/>
    </location>
</feature>
<keyword evidence="2 6" id="KW-0812">Transmembrane</keyword>
<feature type="region of interest" description="Disordered" evidence="5">
    <location>
        <begin position="334"/>
        <end position="402"/>
    </location>
</feature>
<proteinExistence type="predicted"/>
<dbReference type="WBParaSite" id="TREG1_39610.2">
    <property type="protein sequence ID" value="TREG1_39610.2"/>
    <property type="gene ID" value="TREG1_39610"/>
</dbReference>
<dbReference type="Proteomes" id="UP000050795">
    <property type="component" value="Unassembled WGS sequence"/>
</dbReference>
<feature type="compositionally biased region" description="Basic residues" evidence="5">
    <location>
        <begin position="575"/>
        <end position="584"/>
    </location>
</feature>
<feature type="compositionally biased region" description="Basic and acidic residues" evidence="5">
    <location>
        <begin position="362"/>
        <end position="371"/>
    </location>
</feature>
<dbReference type="Pfam" id="PF00001">
    <property type="entry name" value="7tm_1"/>
    <property type="match status" value="1"/>
</dbReference>
<dbReference type="GO" id="GO:0004930">
    <property type="term" value="F:G protein-coupled receptor activity"/>
    <property type="evidence" value="ECO:0007669"/>
    <property type="project" value="InterPro"/>
</dbReference>
<evidence type="ECO:0000256" key="5">
    <source>
        <dbReference type="SAM" id="MobiDB-lite"/>
    </source>
</evidence>
<reference evidence="9" key="2">
    <citation type="submission" date="2023-11" db="UniProtKB">
        <authorList>
            <consortium name="WormBaseParasite"/>
        </authorList>
    </citation>
    <scope>IDENTIFICATION</scope>
</reference>
<feature type="compositionally biased region" description="Low complexity" evidence="5">
    <location>
        <begin position="632"/>
        <end position="644"/>
    </location>
</feature>
<name>A0AA85JM59_TRIRE</name>
<keyword evidence="4 6" id="KW-0472">Membrane</keyword>
<dbReference type="PANTHER" id="PTHR46641:SF25">
    <property type="entry name" value="CNMAMIDE RECEPTOR-RELATED"/>
    <property type="match status" value="1"/>
</dbReference>
<dbReference type="InterPro" id="IPR000276">
    <property type="entry name" value="GPCR_Rhodpsn"/>
</dbReference>
<dbReference type="InterPro" id="IPR052954">
    <property type="entry name" value="GPCR-Ligand_Int"/>
</dbReference>
<feature type="transmembrane region" description="Helical" evidence="6">
    <location>
        <begin position="91"/>
        <end position="108"/>
    </location>
</feature>
<dbReference type="PROSITE" id="PS50262">
    <property type="entry name" value="G_PROTEIN_RECEP_F1_2"/>
    <property type="match status" value="1"/>
</dbReference>
<evidence type="ECO:0000313" key="9">
    <source>
        <dbReference type="WBParaSite" id="TREG1_39610.2"/>
    </source>
</evidence>
<dbReference type="PANTHER" id="PTHR46641">
    <property type="entry name" value="FMRFAMIDE RECEPTOR-RELATED"/>
    <property type="match status" value="1"/>
</dbReference>
<evidence type="ECO:0000256" key="1">
    <source>
        <dbReference type="ARBA" id="ARBA00004370"/>
    </source>
</evidence>
<feature type="transmembrane region" description="Helical" evidence="6">
    <location>
        <begin position="159"/>
        <end position="180"/>
    </location>
</feature>
<feature type="domain" description="G-protein coupled receptors family 1 profile" evidence="7">
    <location>
        <begin position="100"/>
        <end position="262"/>
    </location>
</feature>
<dbReference type="SUPFAM" id="SSF81321">
    <property type="entry name" value="Family A G protein-coupled receptor-like"/>
    <property type="match status" value="1"/>
</dbReference>
<feature type="transmembrane region" description="Helical" evidence="6">
    <location>
        <begin position="242"/>
        <end position="266"/>
    </location>
</feature>
<feature type="compositionally biased region" description="Polar residues" evidence="5">
    <location>
        <begin position="334"/>
        <end position="361"/>
    </location>
</feature>
<sequence length="650" mass="73712">MKTRYYSTSTLFMNFGKQPQVTAVTLFLIYIHIVQSVPMETNEVKSSFLTNNNITAHNTSDGTIFQVYPTWIDFATRFVPMALFVDRYVTIIYYILGFPGNLLSLIIWSNKRMVRENSAAVYLAALSINDIIVLIFALHRDLSRVWNIHQHFYPGSCEVQNILSPAVQYASPLFVLAFTVERWLAICKPFAIDRICSPRRAIYICFSIIIGTILVCSGHAYIFITENNTCNKRHINALIVSVYLSCLEAVFAGVVPLLVLIFNCLVIKELAKVHRANKQLALMSNHLSSSSTTASMSVTAQNESQIKSKILHKNKIKSCFKSLFSSQSTCRHSSAIQSNRKQTNDKLITTNPSIETNLNVRSSREIPKYSDKSPASRHPVNSFDNNNNNNSRPTINGRPHISSRISSDVVGLDFNASRKSSHGKRTSPSFKSTTLMLLTISFYTILTTLLGGLVYLIHQTQEEPNMNVTEMEALKDPIWNRYFTTITIKAFGDEIALSHYAFGFIIYYATGCNFRLRVHQLFRGLFYRLGCRCEALMRLGLNDDSENIPSFARRSHNRLLTNGDRLDNNFDYSPHSHHHHHQHHQQMLPADTKSTTNDPSPQLSKQTLFRTSEELLKPSPRLNSFRRESSRRNNNINGMSNSVNPSVLSG</sequence>
<feature type="transmembrane region" description="Helical" evidence="6">
    <location>
        <begin position="201"/>
        <end position="222"/>
    </location>
</feature>
<dbReference type="AlphaFoldDB" id="A0AA85JM59"/>
<feature type="transmembrane region" description="Helical" evidence="6">
    <location>
        <begin position="434"/>
        <end position="457"/>
    </location>
</feature>
<evidence type="ECO:0000313" key="8">
    <source>
        <dbReference type="Proteomes" id="UP000050795"/>
    </source>
</evidence>
<feature type="transmembrane region" description="Helical" evidence="6">
    <location>
        <begin position="120"/>
        <end position="139"/>
    </location>
</feature>
<accession>A0AA85JM59</accession>
<feature type="region of interest" description="Disordered" evidence="5">
    <location>
        <begin position="570"/>
        <end position="650"/>
    </location>
</feature>
<reference evidence="8" key="1">
    <citation type="submission" date="2022-06" db="EMBL/GenBank/DDBJ databases">
        <authorList>
            <person name="Berger JAMES D."/>
            <person name="Berger JAMES D."/>
        </authorList>
    </citation>
    <scope>NUCLEOTIDE SEQUENCE [LARGE SCALE GENOMIC DNA]</scope>
</reference>
<feature type="transmembrane region" description="Helical" evidence="6">
    <location>
        <begin position="21"/>
        <end position="39"/>
    </location>
</feature>
<evidence type="ECO:0000256" key="4">
    <source>
        <dbReference type="ARBA" id="ARBA00023136"/>
    </source>
</evidence>
<evidence type="ECO:0000256" key="3">
    <source>
        <dbReference type="ARBA" id="ARBA00022989"/>
    </source>
</evidence>
<keyword evidence="3 6" id="KW-1133">Transmembrane helix</keyword>
<keyword evidence="8" id="KW-1185">Reference proteome</keyword>
<evidence type="ECO:0000256" key="2">
    <source>
        <dbReference type="ARBA" id="ARBA00022692"/>
    </source>
</evidence>
<dbReference type="Gene3D" id="1.20.1070.10">
    <property type="entry name" value="Rhodopsin 7-helix transmembrane proteins"/>
    <property type="match status" value="1"/>
</dbReference>
<protein>
    <recommendedName>
        <fullName evidence="7">G-protein coupled receptors family 1 profile domain-containing protein</fullName>
    </recommendedName>
</protein>
<dbReference type="GO" id="GO:0016020">
    <property type="term" value="C:membrane"/>
    <property type="evidence" value="ECO:0007669"/>
    <property type="project" value="UniProtKB-SubCell"/>
</dbReference>
<evidence type="ECO:0000259" key="7">
    <source>
        <dbReference type="PROSITE" id="PS50262"/>
    </source>
</evidence>
<comment type="subcellular location">
    <subcellularLocation>
        <location evidence="1">Membrane</location>
    </subcellularLocation>
</comment>